<sequence length="115" mass="13036">MALEIRLTKCEVRWIRAQSQSDNTSNSICLAVTSHDQCGVLQPAQRPFFKCPRTTRSTTTHVFLCPLVVNVSQCACASQTRKRPEKTNSPLQVLMSLAPLRAVVRIPRRRERSTR</sequence>
<gene>
    <name evidence="1" type="ORF">F2P81_009649</name>
</gene>
<proteinExistence type="predicted"/>
<accession>A0A6A4T252</accession>
<organism evidence="1 2">
    <name type="scientific">Scophthalmus maximus</name>
    <name type="common">Turbot</name>
    <name type="synonym">Psetta maxima</name>
    <dbReference type="NCBI Taxonomy" id="52904"/>
    <lineage>
        <taxon>Eukaryota</taxon>
        <taxon>Metazoa</taxon>
        <taxon>Chordata</taxon>
        <taxon>Craniata</taxon>
        <taxon>Vertebrata</taxon>
        <taxon>Euteleostomi</taxon>
        <taxon>Actinopterygii</taxon>
        <taxon>Neopterygii</taxon>
        <taxon>Teleostei</taxon>
        <taxon>Neoteleostei</taxon>
        <taxon>Acanthomorphata</taxon>
        <taxon>Carangaria</taxon>
        <taxon>Pleuronectiformes</taxon>
        <taxon>Pleuronectoidei</taxon>
        <taxon>Scophthalmidae</taxon>
        <taxon>Scophthalmus</taxon>
    </lineage>
</organism>
<name>A0A6A4T252_SCOMX</name>
<dbReference type="Proteomes" id="UP000438429">
    <property type="component" value="Unassembled WGS sequence"/>
</dbReference>
<dbReference type="AlphaFoldDB" id="A0A6A4T252"/>
<evidence type="ECO:0000313" key="1">
    <source>
        <dbReference type="EMBL" id="KAF0039165.1"/>
    </source>
</evidence>
<protein>
    <submittedName>
        <fullName evidence="1">Uncharacterized protein</fullName>
    </submittedName>
</protein>
<comment type="caution">
    <text evidence="1">The sequence shown here is derived from an EMBL/GenBank/DDBJ whole genome shotgun (WGS) entry which is preliminary data.</text>
</comment>
<reference evidence="1 2" key="1">
    <citation type="submission" date="2019-06" db="EMBL/GenBank/DDBJ databases">
        <title>Draft genomes of female and male turbot (Scophthalmus maximus).</title>
        <authorList>
            <person name="Xu H."/>
            <person name="Xu X.-W."/>
            <person name="Shao C."/>
            <person name="Chen S."/>
        </authorList>
    </citation>
    <scope>NUCLEOTIDE SEQUENCE [LARGE SCALE GENOMIC DNA]</scope>
    <source>
        <strain evidence="1">Ysfricsl-2016a</strain>
        <tissue evidence="1">Blood</tissue>
    </source>
</reference>
<evidence type="ECO:0000313" key="2">
    <source>
        <dbReference type="Proteomes" id="UP000438429"/>
    </source>
</evidence>
<dbReference type="EMBL" id="VEVO01000008">
    <property type="protein sequence ID" value="KAF0039165.1"/>
    <property type="molecule type" value="Genomic_DNA"/>
</dbReference>